<accession>A0A3P8AM95</accession>
<protein>
    <recommendedName>
        <fullName evidence="8">CAP-Gly domain-containing protein</fullName>
    </recommendedName>
</protein>
<keyword evidence="6" id="KW-0206">Cytoskeleton</keyword>
<feature type="compositionally biased region" description="Basic and acidic residues" evidence="7">
    <location>
        <begin position="315"/>
        <end position="324"/>
    </location>
</feature>
<dbReference type="Pfam" id="PF01302">
    <property type="entry name" value="CAP_GLY"/>
    <property type="match status" value="1"/>
</dbReference>
<feature type="compositionally biased region" description="Pro residues" evidence="7">
    <location>
        <begin position="257"/>
        <end position="267"/>
    </location>
</feature>
<dbReference type="EMBL" id="UZAH01025311">
    <property type="protein sequence ID" value="VDO61112.1"/>
    <property type="molecule type" value="Genomic_DNA"/>
</dbReference>
<feature type="compositionally biased region" description="Basic and acidic residues" evidence="7">
    <location>
        <begin position="343"/>
        <end position="352"/>
    </location>
</feature>
<dbReference type="SUPFAM" id="SSF74924">
    <property type="entry name" value="Cap-Gly domain"/>
    <property type="match status" value="1"/>
</dbReference>
<feature type="compositionally biased region" description="Basic and acidic residues" evidence="7">
    <location>
        <begin position="247"/>
        <end position="256"/>
    </location>
</feature>
<feature type="region of interest" description="Disordered" evidence="7">
    <location>
        <begin position="189"/>
        <end position="437"/>
    </location>
</feature>
<feature type="compositionally biased region" description="Pro residues" evidence="7">
    <location>
        <begin position="301"/>
        <end position="310"/>
    </location>
</feature>
<keyword evidence="2" id="KW-0963">Cytoplasm</keyword>
<feature type="domain" description="CAP-Gly" evidence="8">
    <location>
        <begin position="5"/>
        <end position="47"/>
    </location>
</feature>
<keyword evidence="4" id="KW-0243">Dynein</keyword>
<name>A0A3P8AM95_HELPZ</name>
<evidence type="ECO:0000256" key="4">
    <source>
        <dbReference type="ARBA" id="ARBA00023017"/>
    </source>
</evidence>
<dbReference type="PANTHER" id="PTHR18916">
    <property type="entry name" value="DYNACTIN 1-RELATED MICROTUBULE-BINDING"/>
    <property type="match status" value="1"/>
</dbReference>
<dbReference type="GO" id="GO:0005874">
    <property type="term" value="C:microtubule"/>
    <property type="evidence" value="ECO:0007669"/>
    <property type="project" value="UniProtKB-KW"/>
</dbReference>
<keyword evidence="3" id="KW-0493">Microtubule</keyword>
<feature type="compositionally biased region" description="Basic and acidic residues" evidence="7">
    <location>
        <begin position="283"/>
        <end position="296"/>
    </location>
</feature>
<dbReference type="GO" id="GO:0030286">
    <property type="term" value="C:dynein complex"/>
    <property type="evidence" value="ECO:0007669"/>
    <property type="project" value="UniProtKB-KW"/>
</dbReference>
<feature type="compositionally biased region" description="Polar residues" evidence="7">
    <location>
        <begin position="426"/>
        <end position="437"/>
    </location>
</feature>
<comment type="subcellular location">
    <subcellularLocation>
        <location evidence="1">Cytoplasm</location>
        <location evidence="1">Cytoskeleton</location>
        <location evidence="1">Spindle</location>
    </subcellularLocation>
</comment>
<dbReference type="PANTHER" id="PTHR18916:SF6">
    <property type="entry name" value="DYNACTIN SUBUNIT 1"/>
    <property type="match status" value="1"/>
</dbReference>
<organism evidence="9">
    <name type="scientific">Heligmosomoides polygyrus</name>
    <name type="common">Parasitic roundworm</name>
    <dbReference type="NCBI Taxonomy" id="6339"/>
    <lineage>
        <taxon>Eukaryota</taxon>
        <taxon>Metazoa</taxon>
        <taxon>Ecdysozoa</taxon>
        <taxon>Nematoda</taxon>
        <taxon>Chromadorea</taxon>
        <taxon>Rhabditida</taxon>
        <taxon>Rhabditina</taxon>
        <taxon>Rhabditomorpha</taxon>
        <taxon>Strongyloidea</taxon>
        <taxon>Heligmosomidae</taxon>
        <taxon>Heligmosomoides</taxon>
    </lineage>
</organism>
<proteinExistence type="predicted"/>
<dbReference type="SMART" id="SM01052">
    <property type="entry name" value="CAP_GLY"/>
    <property type="match status" value="1"/>
</dbReference>
<dbReference type="Gene3D" id="2.30.30.190">
    <property type="entry name" value="CAP Gly-rich-like domain"/>
    <property type="match status" value="1"/>
</dbReference>
<evidence type="ECO:0000256" key="3">
    <source>
        <dbReference type="ARBA" id="ARBA00022701"/>
    </source>
</evidence>
<evidence type="ECO:0000256" key="5">
    <source>
        <dbReference type="ARBA" id="ARBA00023054"/>
    </source>
</evidence>
<dbReference type="InterPro" id="IPR000938">
    <property type="entry name" value="CAP-Gly_domain"/>
</dbReference>
<keyword evidence="5" id="KW-0175">Coiled coil</keyword>
<dbReference type="PROSITE" id="PS50245">
    <property type="entry name" value="CAP_GLY_2"/>
    <property type="match status" value="1"/>
</dbReference>
<evidence type="ECO:0000256" key="1">
    <source>
        <dbReference type="ARBA" id="ARBA00004186"/>
    </source>
</evidence>
<dbReference type="InterPro" id="IPR036859">
    <property type="entry name" value="CAP-Gly_dom_sf"/>
</dbReference>
<evidence type="ECO:0000256" key="6">
    <source>
        <dbReference type="ARBA" id="ARBA00023212"/>
    </source>
</evidence>
<dbReference type="OrthoDB" id="5867387at2759"/>
<dbReference type="PROSITE" id="PS00845">
    <property type="entry name" value="CAP_GLY_1"/>
    <property type="match status" value="1"/>
</dbReference>
<evidence type="ECO:0000313" key="9">
    <source>
        <dbReference type="EMBL" id="VDO61112.1"/>
    </source>
</evidence>
<dbReference type="GO" id="GO:0005819">
    <property type="term" value="C:spindle"/>
    <property type="evidence" value="ECO:0007669"/>
    <property type="project" value="UniProtKB-SubCell"/>
</dbReference>
<dbReference type="AlphaFoldDB" id="A0A3P8AM95"/>
<evidence type="ECO:0000256" key="2">
    <source>
        <dbReference type="ARBA" id="ARBA00022490"/>
    </source>
</evidence>
<evidence type="ECO:0000256" key="7">
    <source>
        <dbReference type="SAM" id="MobiDB-lite"/>
    </source>
</evidence>
<evidence type="ECO:0000259" key="8">
    <source>
        <dbReference type="PROSITE" id="PS50245"/>
    </source>
</evidence>
<gene>
    <name evidence="9" type="ORF">HPBE_LOCUS4400</name>
</gene>
<reference evidence="9" key="1">
    <citation type="submission" date="2018-11" db="EMBL/GenBank/DDBJ databases">
        <authorList>
            <consortium name="Pathogen Informatics"/>
        </authorList>
    </citation>
    <scope>NUCLEOTIDE SEQUENCE [LARGE SCALE GENOMIC DNA]</scope>
</reference>
<sequence>MHYVGEVHGKEGLYCGIELETPSGKHDGTYQGVVYFVCPPGHGIFAPLYRVELDEIDDVPMMAVSQTMKGQERLSRSALPALQLRNVFRPEDPMQASIASEQFMEGSTNAAPITCLQRSNFTDNEECDLMSITAPKSILSYRMEKMADEEVMLGTSVVLDESRVGVENLPVVEDDDDVDDEDDDLQTPLVEARPQWQPLSSFAPPPSIIESLGSPSVDGSQEAPEKEPVLRVNSRQSDDTGYNGESDASRLEHDDPPPPPKFPVKPKPPSKHQLLMEQIKASIEAEKLKPKKEIKARVSLLPPPRAPPPQNENTTDEKMPETPKRTLKQPLKTVNAAPPPKPAVERPKKEQKPLYVPPPPKGDFSDKERKTPAKTSTPIIKNGEKTIDTPNVSKIEDTPTKTPAKGKTQFPTSSFAGGKLGPKSRPSVSGHSSKSCSRSPAEICEYRVSFVLFATSRGTVPQEFWKCVRIAGINKHLRRFIWPCDKEDKLGGISVAIEGLQIFVQVSSCGRAPHEETCIY</sequence>